<dbReference type="Proteomes" id="UP000535511">
    <property type="component" value="Unassembled WGS sequence"/>
</dbReference>
<dbReference type="RefSeq" id="WP_179665055.1">
    <property type="nucleotide sequence ID" value="NZ_JACCBG010000001.1"/>
</dbReference>
<protein>
    <recommendedName>
        <fullName evidence="4">Sulfotransferase family protein</fullName>
    </recommendedName>
</protein>
<comment type="caution">
    <text evidence="2">The sequence shown here is derived from an EMBL/GenBank/DDBJ whole genome shotgun (WGS) entry which is preliminary data.</text>
</comment>
<keyword evidence="3" id="KW-1185">Reference proteome</keyword>
<organism evidence="2 3">
    <name type="scientific">Nocardioides panaciterrulae</name>
    <dbReference type="NCBI Taxonomy" id="661492"/>
    <lineage>
        <taxon>Bacteria</taxon>
        <taxon>Bacillati</taxon>
        <taxon>Actinomycetota</taxon>
        <taxon>Actinomycetes</taxon>
        <taxon>Propionibacteriales</taxon>
        <taxon>Nocardioidaceae</taxon>
        <taxon>Nocardioides</taxon>
    </lineage>
</organism>
<reference evidence="2 3" key="1">
    <citation type="submission" date="2020-07" db="EMBL/GenBank/DDBJ databases">
        <title>Sequencing the genomes of 1000 actinobacteria strains.</title>
        <authorList>
            <person name="Klenk H.-P."/>
        </authorList>
    </citation>
    <scope>NUCLEOTIDE SEQUENCE [LARGE SCALE GENOMIC DNA]</scope>
    <source>
        <strain evidence="2 3">DSM 21350</strain>
    </source>
</reference>
<gene>
    <name evidence="2" type="ORF">BJZ21_003626</name>
</gene>
<sequence>MGLLVLITGTGRSGTSTMSGTLHHLGLHVPGPYLGANESNPKGFFESKWAVGFHKKITAAARINDFDGRPLAFERAQQAITPELRRELVDFLTTQAAEGDQVVVKDPRSVWAQALWRDAAAEAGLDIRYISMLRHPAEVVGSRTTYYASPDDEEKRRNYEIFNVGRWVNSSVVSERETRGLPRAFVRYTDLLEDWRPVAVRLRDELGLRYDGAALGEGSPVDEFIDPGLRRHQVTWEELRVPGELQDLAEQIWKDLELLAAAGGEDAAASADLDEAGAHYARLFLEASAISHDAMEEARAEARLAGAKAAARKRGKGRGAGNGGRPAGPVPPGRRPVDEVAARDLARELVRRARARVTRRA</sequence>
<dbReference type="Gene3D" id="3.40.50.300">
    <property type="entry name" value="P-loop containing nucleotide triphosphate hydrolases"/>
    <property type="match status" value="1"/>
</dbReference>
<evidence type="ECO:0008006" key="4">
    <source>
        <dbReference type="Google" id="ProtNLM"/>
    </source>
</evidence>
<dbReference type="SUPFAM" id="SSF52540">
    <property type="entry name" value="P-loop containing nucleoside triphosphate hydrolases"/>
    <property type="match status" value="1"/>
</dbReference>
<name>A0A7Y9E985_9ACTN</name>
<dbReference type="AlphaFoldDB" id="A0A7Y9E985"/>
<evidence type="ECO:0000313" key="3">
    <source>
        <dbReference type="Proteomes" id="UP000535511"/>
    </source>
</evidence>
<dbReference type="InterPro" id="IPR027417">
    <property type="entry name" value="P-loop_NTPase"/>
</dbReference>
<accession>A0A7Y9E985</accession>
<proteinExistence type="predicted"/>
<evidence type="ECO:0000256" key="1">
    <source>
        <dbReference type="SAM" id="MobiDB-lite"/>
    </source>
</evidence>
<dbReference type="EMBL" id="JACCBG010000001">
    <property type="protein sequence ID" value="NYD43543.1"/>
    <property type="molecule type" value="Genomic_DNA"/>
</dbReference>
<feature type="region of interest" description="Disordered" evidence="1">
    <location>
        <begin position="307"/>
        <end position="337"/>
    </location>
</feature>
<evidence type="ECO:0000313" key="2">
    <source>
        <dbReference type="EMBL" id="NYD43543.1"/>
    </source>
</evidence>